<name>A0ABQ8GZW4_9ROSI</name>
<evidence type="ECO:0000256" key="7">
    <source>
        <dbReference type="PROSITE-ProRule" id="PRU00047"/>
    </source>
</evidence>
<evidence type="ECO:0000256" key="3">
    <source>
        <dbReference type="ARBA" id="ARBA00013109"/>
    </source>
</evidence>
<feature type="region of interest" description="Disordered" evidence="9">
    <location>
        <begin position="212"/>
        <end position="243"/>
    </location>
</feature>
<comment type="pathway">
    <text evidence="1 8">Porphyrin-containing compound metabolism; protoporphyrin-IX biosynthesis; coproporphyrinogen-III from 5-aminolevulinate: step 3/4.</text>
</comment>
<evidence type="ECO:0000256" key="5">
    <source>
        <dbReference type="ARBA" id="ARBA00023244"/>
    </source>
</evidence>
<dbReference type="Pfam" id="PF02602">
    <property type="entry name" value="HEM4"/>
    <property type="match status" value="1"/>
</dbReference>
<keyword evidence="7" id="KW-0863">Zinc-finger</keyword>
<evidence type="ECO:0000256" key="8">
    <source>
        <dbReference type="RuleBase" id="RU366031"/>
    </source>
</evidence>
<dbReference type="CDD" id="cd06222">
    <property type="entry name" value="RNase_H_like"/>
    <property type="match status" value="1"/>
</dbReference>
<gene>
    <name evidence="11" type="ORF">JRO89_XSUnG0053100</name>
</gene>
<sequence>MDSEELARVCAKLSLTEEDEPMANIGESISELVDSVGINLFVFQFKCPWDRKQILEGGLWAFDKNLLVLKEASGVGRISDVNLNLTPFWIQLHNLPLACMCREVGLILGGLIGKMIEIDGGSSGSCLGKFIRVRVMLDVSKPLLRGLRVKVGYPEEICSVVLCYEKLPNFCYFCGKLGHHVRECSDNSQGILNEENWRFGVWMRALAPFGGRNKKNSDDSSREEVSIGGTFSRSAGDQPKADTEGFRQVEQVVVDVSKNKEFGADLQVKQHVFDMGGKNSDTAGAASTSRRAVTDSLINKNEVKIGAAALPDSDSIVVQINESRVSSFTGKGVVFTKTGDFEDGLGKRVADDPVEEEGADLQGNKRCKGLGNPRTFRSLRSLLRGLCPSLVFLSETRLDVGSVDRLKNSLCFEGGFEVARVGLSDGLLLLWKDDIDVEIKSFSKGHIDSVINDAEGGRWRFTGFYGEPKQVNRGLSWTLLRRLGGLFSLSWLVGGDFNEIVSDVEKSGGSFRGATAMSNFRSAINDCCLIDMGFQGNCFIWSNRQSFDQCIQERLDRSLCTLQWRIQFPKALDCCLIDMGFQGNCFIWSNRQSFDQCIQERLDRSLCTLQWRIQFPKALVRHLDYESSNHRALIVENISKKGFLAVASVLDSVGRVTSRLQIWNRDKRKKATLELKKLRGDLKELMGASRLDFSLIKSVEKKIDLILQDFEVFWRQRSRAPWLRAGDRNSKFFHAKASQRRRRNCINGLIDERGFWRPYVEDIQQIISDYFGKLFSSSSPSPSDFDNVLQVVGRKVSNDMNLKLGATFTKEEVRFLEVLNENAPMGGLGKAVVVLIPKVKTPVRIEEFRPISLCNVLYKLIAKVLANRLKLVLDDVISPSQSAFVPGRLILDNIVVAYECLHHLRNSRSGSKGHIALKLDMSKAYDRVEWGFLQKIMKRLGFSLGWISKVMGCVSSASYAFLVNGEPRGLLAMLDATELGGWIHGVKVSKTAPLISHLLFADDSLIFWWGSYNNRKKSHWLVWRKMCLPKAAGDMGFKDIMAFNQAMLAKQGWRILSSPSSLLARVLKARYFPSFSSFSFLDSKVGRLPSFTWRSILWGRDVLLKGLRWKIEGVTVSALLQEPGFWHVDIVRRHFIHEEADLILSLPLSLHPRRDSFLWHFDSRGLFSVRSAYKVALGLQQESLTSSSKGALEVWKHLWKLDVPNKFKVFAWRACKKILPTNLNLSKKGIPVSHLCSFCGLASESSDHALWGCSRLKSVWYRCPFAVDLKRCRFVDFLSRIEFIFAAFPVVCVRQFVVSCWLLWRDKNVILHDGRGLVLDQVWNDADSFIDDFLAANLPPASSPFCSSFGPDLAAFSSDWKASPAIVFKLNVDASCDVLSGCSGLGMVVRNATGLAVFAAAVPLKFCTDVEVAYARAILAGIQLTVQRGLLPLLVETDSLNVSRLCNGDILSRSDVENIIFDIQSLMSSLNIASISFISRLGNDVAHGIAKKTFDLDVPCLWICSFPFGCPNCSRLAASSNARGEEGLFNRGFEVMRLNTYTTDEMLCREKHWRLHLFLFIANCGDCAPYVPVHHVDQMVLKQALSAPVVAVASPSAVRAWVNLISESEQWSNSVACIGETTASAAKNLGLRNVYYPTHPGLEGWVDSILEALKAHNNLYHFAIVSFQVLGDKEQTSKSELAHQQDEVWDELEAATL</sequence>
<comment type="function">
    <text evidence="8">Catalyzes cyclization of the linear tetrapyrrole, hydroxymethylbilane, to the macrocyclic uroporphyrinogen III.</text>
</comment>
<dbReference type="CDD" id="cd01650">
    <property type="entry name" value="RT_nLTR_like"/>
    <property type="match status" value="1"/>
</dbReference>
<evidence type="ECO:0000256" key="6">
    <source>
        <dbReference type="ARBA" id="ARBA00048617"/>
    </source>
</evidence>
<dbReference type="Pfam" id="PF00078">
    <property type="entry name" value="RVT_1"/>
    <property type="match status" value="1"/>
</dbReference>
<dbReference type="Pfam" id="PF13456">
    <property type="entry name" value="RVT_3"/>
    <property type="match status" value="1"/>
</dbReference>
<dbReference type="InterPro" id="IPR003754">
    <property type="entry name" value="4pyrrol_synth_uPrphyn_synth"/>
</dbReference>
<dbReference type="Pfam" id="PF14392">
    <property type="entry name" value="zf-CCHC_4"/>
    <property type="match status" value="1"/>
</dbReference>
<dbReference type="InterPro" id="IPR044730">
    <property type="entry name" value="RNase_H-like_dom_plant"/>
</dbReference>
<organism evidence="11 12">
    <name type="scientific">Xanthoceras sorbifolium</name>
    <dbReference type="NCBI Taxonomy" id="99658"/>
    <lineage>
        <taxon>Eukaryota</taxon>
        <taxon>Viridiplantae</taxon>
        <taxon>Streptophyta</taxon>
        <taxon>Embryophyta</taxon>
        <taxon>Tracheophyta</taxon>
        <taxon>Spermatophyta</taxon>
        <taxon>Magnoliopsida</taxon>
        <taxon>eudicotyledons</taxon>
        <taxon>Gunneridae</taxon>
        <taxon>Pentapetalae</taxon>
        <taxon>rosids</taxon>
        <taxon>malvids</taxon>
        <taxon>Sapindales</taxon>
        <taxon>Sapindaceae</taxon>
        <taxon>Xanthoceroideae</taxon>
        <taxon>Xanthoceras</taxon>
    </lineage>
</organism>
<keyword evidence="4 8" id="KW-0456">Lyase</keyword>
<keyword evidence="7" id="KW-0862">Zinc</keyword>
<evidence type="ECO:0000256" key="1">
    <source>
        <dbReference type="ARBA" id="ARBA00004772"/>
    </source>
</evidence>
<evidence type="ECO:0000256" key="9">
    <source>
        <dbReference type="SAM" id="MobiDB-lite"/>
    </source>
</evidence>
<dbReference type="PANTHER" id="PTHR38042">
    <property type="entry name" value="UROPORPHYRINOGEN-III SYNTHASE, CHLOROPLASTIC"/>
    <property type="match status" value="1"/>
</dbReference>
<proteinExistence type="inferred from homology"/>
<dbReference type="Proteomes" id="UP000827721">
    <property type="component" value="Unassembled WGS sequence"/>
</dbReference>
<dbReference type="PANTHER" id="PTHR38042:SF1">
    <property type="entry name" value="UROPORPHYRINOGEN-III SYNTHASE, CHLOROPLASTIC"/>
    <property type="match status" value="1"/>
</dbReference>
<evidence type="ECO:0000313" key="11">
    <source>
        <dbReference type="EMBL" id="KAH7526808.1"/>
    </source>
</evidence>
<dbReference type="Pfam" id="PF13966">
    <property type="entry name" value="zf-RVT"/>
    <property type="match status" value="1"/>
</dbReference>
<keyword evidence="12" id="KW-1185">Reference proteome</keyword>
<dbReference type="EMBL" id="JAFEMO010000095">
    <property type="protein sequence ID" value="KAH7526808.1"/>
    <property type="molecule type" value="Genomic_DNA"/>
</dbReference>
<comment type="caution">
    <text evidence="11">The sequence shown here is derived from an EMBL/GenBank/DDBJ whole genome shotgun (WGS) entry which is preliminary data.</text>
</comment>
<dbReference type="Pfam" id="PF03372">
    <property type="entry name" value="Exo_endo_phos"/>
    <property type="match status" value="1"/>
</dbReference>
<comment type="similarity">
    <text evidence="2 8">Belongs to the uroporphyrinogen-III synthase family.</text>
</comment>
<accession>A0ABQ8GZW4</accession>
<dbReference type="EC" id="4.2.1.75" evidence="3 8"/>
<dbReference type="Gene3D" id="3.30.420.10">
    <property type="entry name" value="Ribonuclease H-like superfamily/Ribonuclease H"/>
    <property type="match status" value="1"/>
</dbReference>
<dbReference type="InterPro" id="IPR002156">
    <property type="entry name" value="RNaseH_domain"/>
</dbReference>
<evidence type="ECO:0000313" key="12">
    <source>
        <dbReference type="Proteomes" id="UP000827721"/>
    </source>
</evidence>
<protein>
    <recommendedName>
        <fullName evidence="3 8">Uroporphyrinogen-III synthase</fullName>
        <ecNumber evidence="3 8">4.2.1.75</ecNumber>
    </recommendedName>
</protein>
<dbReference type="SUPFAM" id="SSF53098">
    <property type="entry name" value="Ribonuclease H-like"/>
    <property type="match status" value="1"/>
</dbReference>
<evidence type="ECO:0000256" key="2">
    <source>
        <dbReference type="ARBA" id="ARBA00008133"/>
    </source>
</evidence>
<dbReference type="InterPro" id="IPR039793">
    <property type="entry name" value="UROS/Hem4"/>
</dbReference>
<dbReference type="SUPFAM" id="SSF69618">
    <property type="entry name" value="HemD-like"/>
    <property type="match status" value="1"/>
</dbReference>
<dbReference type="PROSITE" id="PS50158">
    <property type="entry name" value="ZF_CCHC"/>
    <property type="match status" value="1"/>
</dbReference>
<dbReference type="InterPro" id="IPR012337">
    <property type="entry name" value="RNaseH-like_sf"/>
</dbReference>
<feature type="domain" description="CCHC-type" evidence="10">
    <location>
        <begin position="171"/>
        <end position="184"/>
    </location>
</feature>
<feature type="compositionally biased region" description="Basic and acidic residues" evidence="9">
    <location>
        <begin position="215"/>
        <end position="225"/>
    </location>
</feature>
<dbReference type="InterPro" id="IPR001878">
    <property type="entry name" value="Znf_CCHC"/>
</dbReference>
<dbReference type="InterPro" id="IPR026960">
    <property type="entry name" value="RVT-Znf"/>
</dbReference>
<keyword evidence="5 8" id="KW-0627">Porphyrin biosynthesis</keyword>
<keyword evidence="7" id="KW-0479">Metal-binding</keyword>
<dbReference type="InterPro" id="IPR036108">
    <property type="entry name" value="4pyrrol_syn_uPrphyn_synt_sf"/>
</dbReference>
<dbReference type="InterPro" id="IPR036691">
    <property type="entry name" value="Endo/exonu/phosph_ase_sf"/>
</dbReference>
<dbReference type="SUPFAM" id="SSF56219">
    <property type="entry name" value="DNase I-like"/>
    <property type="match status" value="1"/>
</dbReference>
<dbReference type="InterPro" id="IPR000477">
    <property type="entry name" value="RT_dom"/>
</dbReference>
<comment type="catalytic activity">
    <reaction evidence="6 8">
        <text>hydroxymethylbilane = uroporphyrinogen III + H2O</text>
        <dbReference type="Rhea" id="RHEA:18965"/>
        <dbReference type="ChEBI" id="CHEBI:15377"/>
        <dbReference type="ChEBI" id="CHEBI:57308"/>
        <dbReference type="ChEBI" id="CHEBI:57845"/>
        <dbReference type="EC" id="4.2.1.75"/>
    </reaction>
</comment>
<evidence type="ECO:0000259" key="10">
    <source>
        <dbReference type="PROSITE" id="PS50158"/>
    </source>
</evidence>
<dbReference type="InterPro" id="IPR043502">
    <property type="entry name" value="DNA/RNA_pol_sf"/>
</dbReference>
<dbReference type="InterPro" id="IPR025836">
    <property type="entry name" value="Zn_knuckle_CX2CX4HX4C"/>
</dbReference>
<dbReference type="SUPFAM" id="SSF56672">
    <property type="entry name" value="DNA/RNA polymerases"/>
    <property type="match status" value="1"/>
</dbReference>
<reference evidence="11 12" key="1">
    <citation type="submission" date="2021-02" db="EMBL/GenBank/DDBJ databases">
        <title>Plant Genome Project.</title>
        <authorList>
            <person name="Zhang R.-G."/>
        </authorList>
    </citation>
    <scope>NUCLEOTIDE SEQUENCE [LARGE SCALE GENOMIC DNA]</scope>
    <source>
        <tissue evidence="11">Leaves</tissue>
    </source>
</reference>
<dbReference type="Gene3D" id="3.60.10.10">
    <property type="entry name" value="Endonuclease/exonuclease/phosphatase"/>
    <property type="match status" value="1"/>
</dbReference>
<dbReference type="InterPro" id="IPR005135">
    <property type="entry name" value="Endo/exonuclease/phosphatase"/>
</dbReference>
<dbReference type="InterPro" id="IPR036397">
    <property type="entry name" value="RNaseH_sf"/>
</dbReference>
<dbReference type="Gene3D" id="3.40.50.10090">
    <property type="match status" value="1"/>
</dbReference>
<evidence type="ECO:0000256" key="4">
    <source>
        <dbReference type="ARBA" id="ARBA00023239"/>
    </source>
</evidence>